<reference evidence="7 8" key="1">
    <citation type="submission" date="2018-08" db="EMBL/GenBank/DDBJ databases">
        <title>Complete genome sequence of JP2-74.</title>
        <authorList>
            <person name="Wu L."/>
        </authorList>
    </citation>
    <scope>NUCLEOTIDE SEQUENCE [LARGE SCALE GENOMIC DNA]</scope>
    <source>
        <strain evidence="7 8">JP2-74</strain>
    </source>
</reference>
<protein>
    <recommendedName>
        <fullName evidence="1">DNA (cytosine-5-)-methyltransferase</fullName>
        <ecNumber evidence="1">2.1.1.37</ecNumber>
    </recommendedName>
</protein>
<dbReference type="InterPro" id="IPR029063">
    <property type="entry name" value="SAM-dependent_MTases_sf"/>
</dbReference>
<dbReference type="GO" id="GO:0003886">
    <property type="term" value="F:DNA (cytosine-5-)-methyltransferase activity"/>
    <property type="evidence" value="ECO:0007669"/>
    <property type="project" value="UniProtKB-EC"/>
</dbReference>
<comment type="catalytic activity">
    <reaction evidence="6">
        <text>a 2'-deoxycytidine in DNA + S-adenosyl-L-methionine = a 5-methyl-2'-deoxycytidine in DNA + S-adenosyl-L-homocysteine + H(+)</text>
        <dbReference type="Rhea" id="RHEA:13681"/>
        <dbReference type="Rhea" id="RHEA-COMP:11369"/>
        <dbReference type="Rhea" id="RHEA-COMP:11370"/>
        <dbReference type="ChEBI" id="CHEBI:15378"/>
        <dbReference type="ChEBI" id="CHEBI:57856"/>
        <dbReference type="ChEBI" id="CHEBI:59789"/>
        <dbReference type="ChEBI" id="CHEBI:85452"/>
        <dbReference type="ChEBI" id="CHEBI:85454"/>
        <dbReference type="EC" id="2.1.1.37"/>
    </reaction>
</comment>
<dbReference type="KEGG" id="crz:D1345_10405"/>
<evidence type="ECO:0000313" key="7">
    <source>
        <dbReference type="EMBL" id="AXT46572.1"/>
    </source>
</evidence>
<dbReference type="Gene3D" id="3.90.120.10">
    <property type="entry name" value="DNA Methylase, subunit A, domain 2"/>
    <property type="match status" value="1"/>
</dbReference>
<dbReference type="EMBL" id="CP031968">
    <property type="protein sequence ID" value="AXT46572.1"/>
    <property type="molecule type" value="Genomic_DNA"/>
</dbReference>
<sequence>MIRNQFSLLTTDEIIVDLFAGGGGMSSAIESALGRHVDIAINHDMDAISMHMANHPQTHHYCADVFEVCPREATNGRPVGHLHGSPDCTHFSQAVGGQPRDKAIRSLGWVIPRWAGQVKPRSISMENVKQMRQWGPLVAKRCPKTGRVITLETVKCSATGRMINRVAEPGERVPVQQQFLIPDPRHVGRTWRRFLRVLREQGYQVEHKTMVAADYGAATTRERLYLFARRDGLPIVWPEPTHHEKPSPGQKRWRPAADHIDFSDLGQSIFKRKKPLADATMRRVAKGMKKFVIDSAAPFIVELANWSNRNGVQSTADPLRTITAWPRGGSMAMASPSLVPLTHQGGDRVYDPARPIPTITAANRGEIALASAVIVPNTTGNPPKRADTPAPTITTAGNQLLAAATLVQAAYGDGQPGRAQRWGSGLRDIEKPLNTITASGCGGQALAAATLVQMGYGERPGQAPRALDIEAPLGTVVAGGGKHAMASALLVGVGGRAGQTDPRSVSEPGYTTTAKADTALATAIIVGAGGPSYSAKPVAIDQPLGTILKENHRHLATAYMMQANGGFNETVGRSLDEPATTITTTGSQQQLVSAHLATLRRNCVGREMNEPMPTATAGAEHHALVTYELSHEDEAGALRVAAFLISYYGTGDSSSGLDQPMPTATTRDRLALVTVWIKGEPWVIVDIKLRMLKPPELYGCQSFPPDYIIDRGHDGRQFSKSAQVRMVGNSVPRKPAEALIAANCPDLMVWSKAELKQRERIAA</sequence>
<evidence type="ECO:0000256" key="5">
    <source>
        <dbReference type="ARBA" id="ARBA00022747"/>
    </source>
</evidence>
<accession>A0AAD0W8N9</accession>
<dbReference type="GO" id="GO:0009307">
    <property type="term" value="P:DNA restriction-modification system"/>
    <property type="evidence" value="ECO:0007669"/>
    <property type="project" value="UniProtKB-KW"/>
</dbReference>
<dbReference type="RefSeq" id="WP_118267579.1">
    <property type="nucleotide sequence ID" value="NZ_CP031968.1"/>
</dbReference>
<evidence type="ECO:0000256" key="6">
    <source>
        <dbReference type="ARBA" id="ARBA00047422"/>
    </source>
</evidence>
<dbReference type="EC" id="2.1.1.37" evidence="1"/>
<dbReference type="InterPro" id="IPR001525">
    <property type="entry name" value="C5_MeTfrase"/>
</dbReference>
<evidence type="ECO:0000256" key="4">
    <source>
        <dbReference type="ARBA" id="ARBA00022691"/>
    </source>
</evidence>
<gene>
    <name evidence="7" type="ORF">D1345_10405</name>
</gene>
<evidence type="ECO:0000256" key="3">
    <source>
        <dbReference type="ARBA" id="ARBA00022679"/>
    </source>
</evidence>
<keyword evidence="8" id="KW-1185">Reference proteome</keyword>
<dbReference type="AlphaFoldDB" id="A0AAD0W8N9"/>
<evidence type="ECO:0000256" key="1">
    <source>
        <dbReference type="ARBA" id="ARBA00011975"/>
    </source>
</evidence>
<keyword evidence="4" id="KW-0949">S-adenosyl-L-methionine</keyword>
<keyword evidence="2 7" id="KW-0489">Methyltransferase</keyword>
<dbReference type="SUPFAM" id="SSF53335">
    <property type="entry name" value="S-adenosyl-L-methionine-dependent methyltransferases"/>
    <property type="match status" value="1"/>
</dbReference>
<keyword evidence="3" id="KW-0808">Transferase</keyword>
<dbReference type="Pfam" id="PF00145">
    <property type="entry name" value="DNA_methylase"/>
    <property type="match status" value="2"/>
</dbReference>
<dbReference type="GO" id="GO:0032259">
    <property type="term" value="P:methylation"/>
    <property type="evidence" value="ECO:0007669"/>
    <property type="project" value="UniProtKB-KW"/>
</dbReference>
<dbReference type="GO" id="GO:0003677">
    <property type="term" value="F:DNA binding"/>
    <property type="evidence" value="ECO:0007669"/>
    <property type="project" value="TreeGrafter"/>
</dbReference>
<dbReference type="GO" id="GO:0044027">
    <property type="term" value="P:negative regulation of gene expression via chromosomal CpG island methylation"/>
    <property type="evidence" value="ECO:0007669"/>
    <property type="project" value="TreeGrafter"/>
</dbReference>
<keyword evidence="5" id="KW-0680">Restriction system</keyword>
<dbReference type="PANTHER" id="PTHR10629:SF52">
    <property type="entry name" value="DNA (CYTOSINE-5)-METHYLTRANSFERASE 1"/>
    <property type="match status" value="1"/>
</dbReference>
<dbReference type="InterPro" id="IPR050390">
    <property type="entry name" value="C5-Methyltransferase"/>
</dbReference>
<dbReference type="REBASE" id="271490">
    <property type="entry name" value="M.Crh274ORF10405P"/>
</dbReference>
<dbReference type="PANTHER" id="PTHR10629">
    <property type="entry name" value="CYTOSINE-SPECIFIC METHYLTRANSFERASE"/>
    <property type="match status" value="1"/>
</dbReference>
<dbReference type="Proteomes" id="UP000259465">
    <property type="component" value="Chromosome"/>
</dbReference>
<evidence type="ECO:0000313" key="8">
    <source>
        <dbReference type="Proteomes" id="UP000259465"/>
    </source>
</evidence>
<organism evidence="7 8">
    <name type="scientific">Chromobacterium rhizoryzae</name>
    <dbReference type="NCBI Taxonomy" id="1778675"/>
    <lineage>
        <taxon>Bacteria</taxon>
        <taxon>Pseudomonadati</taxon>
        <taxon>Pseudomonadota</taxon>
        <taxon>Betaproteobacteria</taxon>
        <taxon>Neisseriales</taxon>
        <taxon>Chromobacteriaceae</taxon>
        <taxon>Chromobacterium</taxon>
    </lineage>
</organism>
<proteinExistence type="predicted"/>
<name>A0AAD0W8N9_9NEIS</name>
<dbReference type="Gene3D" id="3.40.50.150">
    <property type="entry name" value="Vaccinia Virus protein VP39"/>
    <property type="match status" value="1"/>
</dbReference>
<evidence type="ECO:0000256" key="2">
    <source>
        <dbReference type="ARBA" id="ARBA00022603"/>
    </source>
</evidence>